<feature type="region of interest" description="Disordered" evidence="1">
    <location>
        <begin position="110"/>
        <end position="132"/>
    </location>
</feature>
<evidence type="ECO:0000313" key="3">
    <source>
        <dbReference type="Proteomes" id="UP000001906"/>
    </source>
</evidence>
<evidence type="ECO:0000313" key="2">
    <source>
        <dbReference type="EMBL" id="CBH51576.1"/>
    </source>
</evidence>
<protein>
    <submittedName>
        <fullName evidence="2">Hypothetical phage protein</fullName>
    </submittedName>
</protein>
<accession>D2EBR0</accession>
<dbReference type="RefSeq" id="YP_003345471.1">
    <property type="nucleotide sequence ID" value="NC_013638.1"/>
</dbReference>
<name>D2EBR0_9CAUD</name>
<dbReference type="EMBL" id="FN594518">
    <property type="protein sequence ID" value="CBH51576.1"/>
    <property type="molecule type" value="Genomic_DNA"/>
</dbReference>
<dbReference type="GeneID" id="8673570"/>
<dbReference type="Proteomes" id="UP000001906">
    <property type="component" value="Segment"/>
</dbReference>
<reference evidence="2 3" key="1">
    <citation type="journal article" date="2010" name="Nature">
        <title>Antagonistic coevolution accelerates molecular evolution.</title>
        <authorList>
            <person name="Paterson S."/>
            <person name="Vogwill T."/>
            <person name="Buckling A."/>
            <person name="Benmayor R."/>
            <person name="Spiers A.J."/>
            <person name="Thomson N.R."/>
            <person name="Quail M."/>
            <person name="Smith F."/>
            <person name="Walker D."/>
            <person name="Libberton B."/>
            <person name="Fenton A."/>
            <person name="Hall N."/>
            <person name="Brockhurst M.A."/>
        </authorList>
    </citation>
    <scope>NUCLEOTIDE SEQUENCE [LARGE SCALE GENOMIC DNA]</scope>
    <source>
        <strain evidence="3">phi 2</strain>
    </source>
</reference>
<sequence length="132" mass="14032">MSEVQTASTVKLTPAQKLDNKLAVLFERITKDTKQYNLLLAERKTLEQLANIEAGFVVTFSVGKGETAKVVEARVLGVSEGVAKVTYGEGFDTTVATIKLAQVLSVVATNEQPSPEAPVDHEAAGDDNAVAE</sequence>
<dbReference type="KEGG" id="vg:8673570"/>
<evidence type="ECO:0000256" key="1">
    <source>
        <dbReference type="SAM" id="MobiDB-lite"/>
    </source>
</evidence>
<gene>
    <name evidence="2" type="ORF">SBWP25_0006</name>
</gene>
<keyword evidence="3" id="KW-1185">Reference proteome</keyword>
<proteinExistence type="predicted"/>
<organism evidence="2 3">
    <name type="scientific">Pseudomonas phage phi2</name>
    <dbReference type="NCBI Taxonomy" id="1450169"/>
    <lineage>
        <taxon>Viruses</taxon>
        <taxon>Duplodnaviria</taxon>
        <taxon>Heunggongvirae</taxon>
        <taxon>Uroviricota</taxon>
        <taxon>Caudoviricetes</taxon>
        <taxon>Autographivirales</taxon>
        <taxon>Autoscriptoviridae</taxon>
        <taxon>Tunggulvirus</taxon>
        <taxon>Tunggulvirus f2</taxon>
    </lineage>
</organism>